<dbReference type="Pfam" id="PF12728">
    <property type="entry name" value="HTH_17"/>
    <property type="match status" value="1"/>
</dbReference>
<dbReference type="EMBL" id="BONJ01000009">
    <property type="protein sequence ID" value="GIG14268.1"/>
    <property type="molecule type" value="Genomic_DNA"/>
</dbReference>
<proteinExistence type="predicted"/>
<feature type="domain" description="Helix-turn-helix" evidence="1">
    <location>
        <begin position="13"/>
        <end position="63"/>
    </location>
</feature>
<reference evidence="2" key="1">
    <citation type="submission" date="2021-01" db="EMBL/GenBank/DDBJ databases">
        <title>Whole genome shotgun sequence of Catellatospora methionotrophica NBRC 14553.</title>
        <authorList>
            <person name="Komaki H."/>
            <person name="Tamura T."/>
        </authorList>
    </citation>
    <scope>NUCLEOTIDE SEQUENCE</scope>
    <source>
        <strain evidence="2">NBRC 14553</strain>
    </source>
</reference>
<gene>
    <name evidence="2" type="ORF">Cme02nite_26000</name>
</gene>
<dbReference type="InterPro" id="IPR009061">
    <property type="entry name" value="DNA-bd_dom_put_sf"/>
</dbReference>
<comment type="caution">
    <text evidence="2">The sequence shown here is derived from an EMBL/GenBank/DDBJ whole genome shotgun (WGS) entry which is preliminary data.</text>
</comment>
<name>A0A8J3PFE1_9ACTN</name>
<evidence type="ECO:0000259" key="1">
    <source>
        <dbReference type="Pfam" id="PF12728"/>
    </source>
</evidence>
<dbReference type="RefSeq" id="WP_166381579.1">
    <property type="nucleotide sequence ID" value="NZ_BAAATT010000001.1"/>
</dbReference>
<dbReference type="AlphaFoldDB" id="A0A8J3PFE1"/>
<dbReference type="Proteomes" id="UP000660339">
    <property type="component" value="Unassembled WGS sequence"/>
</dbReference>
<dbReference type="SUPFAM" id="SSF46955">
    <property type="entry name" value="Putative DNA-binding domain"/>
    <property type="match status" value="1"/>
</dbReference>
<evidence type="ECO:0000313" key="3">
    <source>
        <dbReference type="Proteomes" id="UP000660339"/>
    </source>
</evidence>
<accession>A0A8J3PFE1</accession>
<dbReference type="InterPro" id="IPR041657">
    <property type="entry name" value="HTH_17"/>
</dbReference>
<evidence type="ECO:0000313" key="2">
    <source>
        <dbReference type="EMBL" id="GIG14268.1"/>
    </source>
</evidence>
<sequence length="68" mass="7762">MTTPALTGKRLDLLTIPEVIAELRITRSTFYGWRATGKGPKCHRLPNGGLRVRRTDLDRWLNALEDNE</sequence>
<protein>
    <recommendedName>
        <fullName evidence="1">Helix-turn-helix domain-containing protein</fullName>
    </recommendedName>
</protein>
<keyword evidence="3" id="KW-1185">Reference proteome</keyword>
<organism evidence="2 3">
    <name type="scientific">Catellatospora methionotrophica</name>
    <dbReference type="NCBI Taxonomy" id="121620"/>
    <lineage>
        <taxon>Bacteria</taxon>
        <taxon>Bacillati</taxon>
        <taxon>Actinomycetota</taxon>
        <taxon>Actinomycetes</taxon>
        <taxon>Micromonosporales</taxon>
        <taxon>Micromonosporaceae</taxon>
        <taxon>Catellatospora</taxon>
    </lineage>
</organism>